<dbReference type="InterPro" id="IPR050229">
    <property type="entry name" value="GlpE_sulfurtransferase"/>
</dbReference>
<dbReference type="RefSeq" id="WP_172966898.1">
    <property type="nucleotide sequence ID" value="NZ_BKCF01000007.1"/>
</dbReference>
<dbReference type="SUPFAM" id="SSF52821">
    <property type="entry name" value="Rhodanese/Cell cycle control phosphatase"/>
    <property type="match status" value="1"/>
</dbReference>
<sequence length="144" mass="16079">MKSFLKLIIALFLCVGIISCNNKNASKNADGNTVQGGKIVKVLAPQAMHDVLKDNPNAQLVDVRTTDEFKVSHLKDAQNICVTDNDFKEKAENLDRNKPVYVYCKRGGRSARAAKILQEMGFKEIYDLDGGITKWEGEDFDVEQ</sequence>
<dbReference type="EMBL" id="BKCF01000007">
    <property type="protein sequence ID" value="GEQ87284.1"/>
    <property type="molecule type" value="Genomic_DNA"/>
</dbReference>
<dbReference type="CDD" id="cd00158">
    <property type="entry name" value="RHOD"/>
    <property type="match status" value="1"/>
</dbReference>
<evidence type="ECO:0000259" key="2">
    <source>
        <dbReference type="PROSITE" id="PS50206"/>
    </source>
</evidence>
<dbReference type="PROSITE" id="PS51257">
    <property type="entry name" value="PROKAR_LIPOPROTEIN"/>
    <property type="match status" value="1"/>
</dbReference>
<keyword evidence="1" id="KW-0732">Signal</keyword>
<name>A0A5J4G130_9FLAO</name>
<dbReference type="InterPro" id="IPR001763">
    <property type="entry name" value="Rhodanese-like_dom"/>
</dbReference>
<feature type="signal peptide" evidence="1">
    <location>
        <begin position="1"/>
        <end position="25"/>
    </location>
</feature>
<evidence type="ECO:0000313" key="3">
    <source>
        <dbReference type="EMBL" id="GEQ87284.1"/>
    </source>
</evidence>
<comment type="caution">
    <text evidence="3">The sequence shown here is derived from an EMBL/GenBank/DDBJ whole genome shotgun (WGS) entry which is preliminary data.</text>
</comment>
<dbReference type="Proteomes" id="UP000326994">
    <property type="component" value="Unassembled WGS sequence"/>
</dbReference>
<organism evidence="3 4">
    <name type="scientific">Patiriisocius marinistellae</name>
    <dbReference type="NCBI Taxonomy" id="2494560"/>
    <lineage>
        <taxon>Bacteria</taxon>
        <taxon>Pseudomonadati</taxon>
        <taxon>Bacteroidota</taxon>
        <taxon>Flavobacteriia</taxon>
        <taxon>Flavobacteriales</taxon>
        <taxon>Flavobacteriaceae</taxon>
        <taxon>Patiriisocius</taxon>
    </lineage>
</organism>
<feature type="domain" description="Rhodanese" evidence="2">
    <location>
        <begin position="54"/>
        <end position="144"/>
    </location>
</feature>
<dbReference type="SMART" id="SM00450">
    <property type="entry name" value="RHOD"/>
    <property type="match status" value="1"/>
</dbReference>
<dbReference type="PROSITE" id="PS50206">
    <property type="entry name" value="RHODANESE_3"/>
    <property type="match status" value="1"/>
</dbReference>
<accession>A0A5J4G130</accession>
<dbReference type="PANTHER" id="PTHR43031:SF18">
    <property type="entry name" value="RHODANESE-RELATED SULFURTRANSFERASES"/>
    <property type="match status" value="1"/>
</dbReference>
<proteinExistence type="predicted"/>
<evidence type="ECO:0000256" key="1">
    <source>
        <dbReference type="SAM" id="SignalP"/>
    </source>
</evidence>
<evidence type="ECO:0000313" key="4">
    <source>
        <dbReference type="Proteomes" id="UP000326994"/>
    </source>
</evidence>
<reference evidence="3 4" key="1">
    <citation type="submission" date="2019-08" db="EMBL/GenBank/DDBJ databases">
        <title>Ulvibacter marinistellae sp. nov., isolated from a starfish, Patiria pectinifera.</title>
        <authorList>
            <person name="Kawano K."/>
            <person name="Ushijima N."/>
            <person name="Kihara M."/>
            <person name="Itoh H."/>
        </authorList>
    </citation>
    <scope>NUCLEOTIDE SEQUENCE [LARGE SCALE GENOMIC DNA]</scope>
    <source>
        <strain evidence="3 4">KK4</strain>
    </source>
</reference>
<gene>
    <name evidence="3" type="ORF">ULMS_27920</name>
</gene>
<dbReference type="PANTHER" id="PTHR43031">
    <property type="entry name" value="FAD-DEPENDENT OXIDOREDUCTASE"/>
    <property type="match status" value="1"/>
</dbReference>
<feature type="chain" id="PRO_5023906423" description="Rhodanese domain-containing protein" evidence="1">
    <location>
        <begin position="26"/>
        <end position="144"/>
    </location>
</feature>
<protein>
    <recommendedName>
        <fullName evidence="2">Rhodanese domain-containing protein</fullName>
    </recommendedName>
</protein>
<dbReference type="AlphaFoldDB" id="A0A5J4G130"/>
<dbReference type="Gene3D" id="3.40.250.10">
    <property type="entry name" value="Rhodanese-like domain"/>
    <property type="match status" value="1"/>
</dbReference>
<dbReference type="InterPro" id="IPR036873">
    <property type="entry name" value="Rhodanese-like_dom_sf"/>
</dbReference>
<keyword evidence="4" id="KW-1185">Reference proteome</keyword>
<dbReference type="Pfam" id="PF00581">
    <property type="entry name" value="Rhodanese"/>
    <property type="match status" value="1"/>
</dbReference>